<dbReference type="AlphaFoldDB" id="A0A7G5IGF0"/>
<sequence>MTGVDSPVRLSDRLPRALPTLSIALAALLMSAPLPLPLSILPNLPLLLLICWLWVMPSLLPSWLAFLLGLLLDAVTGAPLGLNATLFALAVVAVPLSDTMMDAHSLLLDWLFAALLIIGFQLLSWGLLALVNRPVAPLLLLAQAGTSILAYPLAVWLVERLQRRLIRS</sequence>
<keyword evidence="6 8" id="KW-1133">Transmembrane helix</keyword>
<dbReference type="InterPro" id="IPR007227">
    <property type="entry name" value="Cell_shape_determining_MreD"/>
</dbReference>
<dbReference type="EMBL" id="CP059851">
    <property type="protein sequence ID" value="QMW22442.1"/>
    <property type="molecule type" value="Genomic_DNA"/>
</dbReference>
<name>A0A7G5IGF0_9SPHN</name>
<comment type="subcellular location">
    <subcellularLocation>
        <location evidence="1">Cell membrane</location>
        <topology evidence="1">Multi-pass membrane protein</topology>
    </subcellularLocation>
</comment>
<evidence type="ECO:0000313" key="10">
    <source>
        <dbReference type="Proteomes" id="UP000515292"/>
    </source>
</evidence>
<keyword evidence="10" id="KW-1185">Reference proteome</keyword>
<evidence type="ECO:0000256" key="4">
    <source>
        <dbReference type="ARBA" id="ARBA00022692"/>
    </source>
</evidence>
<feature type="transmembrane region" description="Helical" evidence="8">
    <location>
        <begin position="137"/>
        <end position="158"/>
    </location>
</feature>
<keyword evidence="5" id="KW-0133">Cell shape</keyword>
<evidence type="ECO:0000256" key="5">
    <source>
        <dbReference type="ARBA" id="ARBA00022960"/>
    </source>
</evidence>
<keyword evidence="7 8" id="KW-0472">Membrane</keyword>
<keyword evidence="4 8" id="KW-0812">Transmembrane</keyword>
<comment type="similarity">
    <text evidence="2">Belongs to the MreD family.</text>
</comment>
<dbReference type="RefSeq" id="WP_182295347.1">
    <property type="nucleotide sequence ID" value="NZ_CP059851.1"/>
</dbReference>
<feature type="transmembrane region" description="Helical" evidence="8">
    <location>
        <begin position="78"/>
        <end position="96"/>
    </location>
</feature>
<proteinExistence type="inferred from homology"/>
<evidence type="ECO:0000256" key="6">
    <source>
        <dbReference type="ARBA" id="ARBA00022989"/>
    </source>
</evidence>
<evidence type="ECO:0000313" key="9">
    <source>
        <dbReference type="EMBL" id="QMW22442.1"/>
    </source>
</evidence>
<dbReference type="NCBIfam" id="TIGR03426">
    <property type="entry name" value="shape_MreD"/>
    <property type="match status" value="1"/>
</dbReference>
<feature type="transmembrane region" description="Helical" evidence="8">
    <location>
        <begin position="46"/>
        <end position="72"/>
    </location>
</feature>
<feature type="transmembrane region" description="Helical" evidence="8">
    <location>
        <begin position="108"/>
        <end position="131"/>
    </location>
</feature>
<reference evidence="9 10" key="1">
    <citation type="submission" date="2020-07" db="EMBL/GenBank/DDBJ databases">
        <title>Complete genome sequence for Sandaracinobacter sp. M6.</title>
        <authorList>
            <person name="Tang Y."/>
            <person name="Liu Q."/>
            <person name="Guo Z."/>
            <person name="Lei P."/>
            <person name="Huang B."/>
        </authorList>
    </citation>
    <scope>NUCLEOTIDE SEQUENCE [LARGE SCALE GENOMIC DNA]</scope>
    <source>
        <strain evidence="9 10">M6</strain>
    </source>
</reference>
<dbReference type="GO" id="GO:0008360">
    <property type="term" value="P:regulation of cell shape"/>
    <property type="evidence" value="ECO:0007669"/>
    <property type="project" value="UniProtKB-KW"/>
</dbReference>
<dbReference type="GO" id="GO:0005886">
    <property type="term" value="C:plasma membrane"/>
    <property type="evidence" value="ECO:0007669"/>
    <property type="project" value="UniProtKB-SubCell"/>
</dbReference>
<organism evidence="9 10">
    <name type="scientific">Sandaracinobacteroides saxicola</name>
    <dbReference type="NCBI Taxonomy" id="2759707"/>
    <lineage>
        <taxon>Bacteria</taxon>
        <taxon>Pseudomonadati</taxon>
        <taxon>Pseudomonadota</taxon>
        <taxon>Alphaproteobacteria</taxon>
        <taxon>Sphingomonadales</taxon>
        <taxon>Sphingosinicellaceae</taxon>
        <taxon>Sandaracinobacteroides</taxon>
    </lineage>
</organism>
<evidence type="ECO:0000256" key="2">
    <source>
        <dbReference type="ARBA" id="ARBA00007776"/>
    </source>
</evidence>
<protein>
    <submittedName>
        <fullName evidence="9">Rod shape-determining protein MreD</fullName>
    </submittedName>
</protein>
<evidence type="ECO:0000256" key="8">
    <source>
        <dbReference type="SAM" id="Phobius"/>
    </source>
</evidence>
<dbReference type="KEGG" id="sand:H3309_14025"/>
<gene>
    <name evidence="9" type="primary">mreD</name>
    <name evidence="9" type="ORF">H3309_14025</name>
</gene>
<evidence type="ECO:0000256" key="1">
    <source>
        <dbReference type="ARBA" id="ARBA00004651"/>
    </source>
</evidence>
<keyword evidence="3" id="KW-1003">Cell membrane</keyword>
<evidence type="ECO:0000256" key="3">
    <source>
        <dbReference type="ARBA" id="ARBA00022475"/>
    </source>
</evidence>
<accession>A0A7G5IGF0</accession>
<feature type="transmembrane region" description="Helical" evidence="8">
    <location>
        <begin position="17"/>
        <end position="34"/>
    </location>
</feature>
<evidence type="ECO:0000256" key="7">
    <source>
        <dbReference type="ARBA" id="ARBA00023136"/>
    </source>
</evidence>
<dbReference type="Proteomes" id="UP000515292">
    <property type="component" value="Chromosome"/>
</dbReference>